<dbReference type="Gene3D" id="1.10.10.60">
    <property type="entry name" value="Homeodomain-like"/>
    <property type="match status" value="1"/>
</dbReference>
<comment type="similarity">
    <text evidence="2">Belongs to the TALE/BELL homeobox family.</text>
</comment>
<evidence type="ECO:0000259" key="10">
    <source>
        <dbReference type="PROSITE" id="PS50071"/>
    </source>
</evidence>
<dbReference type="GO" id="GO:0006355">
    <property type="term" value="P:regulation of DNA-templated transcription"/>
    <property type="evidence" value="ECO:0007669"/>
    <property type="project" value="InterPro"/>
</dbReference>
<dbReference type="CDD" id="cd00086">
    <property type="entry name" value="homeodomain"/>
    <property type="match status" value="1"/>
</dbReference>
<dbReference type="SMART" id="SM00389">
    <property type="entry name" value="HOX"/>
    <property type="match status" value="1"/>
</dbReference>
<evidence type="ECO:0000256" key="3">
    <source>
        <dbReference type="ARBA" id="ARBA00023015"/>
    </source>
</evidence>
<evidence type="ECO:0000256" key="7">
    <source>
        <dbReference type="ARBA" id="ARBA00023242"/>
    </source>
</evidence>
<evidence type="ECO:0000256" key="4">
    <source>
        <dbReference type="ARBA" id="ARBA00023125"/>
    </source>
</evidence>
<dbReference type="PANTHER" id="PTHR11850">
    <property type="entry name" value="HOMEOBOX PROTEIN TRANSCRIPTION FACTORS"/>
    <property type="match status" value="1"/>
</dbReference>
<keyword evidence="6" id="KW-0804">Transcription</keyword>
<reference evidence="11 12" key="1">
    <citation type="journal article" date="2015" name="Proc. Natl. Acad. Sci. U.S.A.">
        <title>The resurrection genome of Boea hygrometrica: A blueprint for survival of dehydration.</title>
        <authorList>
            <person name="Xiao L."/>
            <person name="Yang G."/>
            <person name="Zhang L."/>
            <person name="Yang X."/>
            <person name="Zhao S."/>
            <person name="Ji Z."/>
            <person name="Zhou Q."/>
            <person name="Hu M."/>
            <person name="Wang Y."/>
            <person name="Chen M."/>
            <person name="Xu Y."/>
            <person name="Jin H."/>
            <person name="Xiao X."/>
            <person name="Hu G."/>
            <person name="Bao F."/>
            <person name="Hu Y."/>
            <person name="Wan P."/>
            <person name="Li L."/>
            <person name="Deng X."/>
            <person name="Kuang T."/>
            <person name="Xiang C."/>
            <person name="Zhu J.K."/>
            <person name="Oliver M.J."/>
            <person name="He Y."/>
        </authorList>
    </citation>
    <scope>NUCLEOTIDE SEQUENCE [LARGE SCALE GENOMIC DNA]</scope>
    <source>
        <strain evidence="12">cv. XS01</strain>
    </source>
</reference>
<dbReference type="InterPro" id="IPR001356">
    <property type="entry name" value="HD"/>
</dbReference>
<evidence type="ECO:0000313" key="11">
    <source>
        <dbReference type="EMBL" id="KZV49743.1"/>
    </source>
</evidence>
<dbReference type="OrthoDB" id="10056939at2759"/>
<feature type="compositionally biased region" description="Polar residues" evidence="9">
    <location>
        <begin position="185"/>
        <end position="200"/>
    </location>
</feature>
<feature type="region of interest" description="Disordered" evidence="9">
    <location>
        <begin position="548"/>
        <end position="584"/>
    </location>
</feature>
<feature type="DNA-binding region" description="Homeobox" evidence="8">
    <location>
        <begin position="479"/>
        <end position="541"/>
    </location>
</feature>
<evidence type="ECO:0000256" key="6">
    <source>
        <dbReference type="ARBA" id="ARBA00023163"/>
    </source>
</evidence>
<dbReference type="Pfam" id="PF07526">
    <property type="entry name" value="POX"/>
    <property type="match status" value="1"/>
</dbReference>
<feature type="region of interest" description="Disordered" evidence="9">
    <location>
        <begin position="135"/>
        <end position="154"/>
    </location>
</feature>
<dbReference type="PROSITE" id="PS50071">
    <property type="entry name" value="HOMEOBOX_2"/>
    <property type="match status" value="1"/>
</dbReference>
<evidence type="ECO:0000313" key="12">
    <source>
        <dbReference type="Proteomes" id="UP000250235"/>
    </source>
</evidence>
<dbReference type="InterPro" id="IPR006563">
    <property type="entry name" value="POX_dom"/>
</dbReference>
<proteinExistence type="inferred from homology"/>
<name>A0A2Z7CSH1_9LAMI</name>
<feature type="region of interest" description="Disordered" evidence="9">
    <location>
        <begin position="325"/>
        <end position="351"/>
    </location>
</feature>
<dbReference type="SMART" id="SM00574">
    <property type="entry name" value="POX"/>
    <property type="match status" value="1"/>
</dbReference>
<dbReference type="FunFam" id="1.10.10.60:FF:000083">
    <property type="entry name" value="BEL1-like homeodomain protein 4"/>
    <property type="match status" value="1"/>
</dbReference>
<accession>A0A2Z7CSH1</accession>
<evidence type="ECO:0000256" key="9">
    <source>
        <dbReference type="SAM" id="MobiDB-lite"/>
    </source>
</evidence>
<feature type="region of interest" description="Disordered" evidence="9">
    <location>
        <begin position="183"/>
        <end position="202"/>
    </location>
</feature>
<keyword evidence="4 8" id="KW-0238">DNA-binding</keyword>
<evidence type="ECO:0000256" key="8">
    <source>
        <dbReference type="PROSITE-ProRule" id="PRU00108"/>
    </source>
</evidence>
<keyword evidence="12" id="KW-1185">Reference proteome</keyword>
<keyword evidence="3" id="KW-0805">Transcription regulation</keyword>
<evidence type="ECO:0000256" key="1">
    <source>
        <dbReference type="ARBA" id="ARBA00004123"/>
    </source>
</evidence>
<feature type="domain" description="Homeobox" evidence="10">
    <location>
        <begin position="477"/>
        <end position="540"/>
    </location>
</feature>
<feature type="compositionally biased region" description="Low complexity" evidence="9">
    <location>
        <begin position="140"/>
        <end position="154"/>
    </location>
</feature>
<comment type="subcellular location">
    <subcellularLocation>
        <location evidence="1 8">Nucleus</location>
    </subcellularLocation>
</comment>
<dbReference type="InterPro" id="IPR050224">
    <property type="entry name" value="TALE_homeobox"/>
</dbReference>
<dbReference type="GO" id="GO:0003677">
    <property type="term" value="F:DNA binding"/>
    <property type="evidence" value="ECO:0007669"/>
    <property type="project" value="UniProtKB-UniRule"/>
</dbReference>
<dbReference type="Proteomes" id="UP000250235">
    <property type="component" value="Unassembled WGS sequence"/>
</dbReference>
<sequence>MSQDYHQGVFSFVNGLERSSVQQQDKLRVQGFEHCVEDEELGGVPVYEAGGMLSEMFKYFPPGESTMAAELLKNRISAESYGDTRPSLPGDWFPNRQEVVVTARGLSPLVDCKNQISSVNAADPTAIMQLFLMNPQQQRSPSSSPSDPPTVSTASSLHMLLPDTSWNSPSLVGFHNTAAGGGFGQNTWGQDSRNGINPNHTAGFLEGRGLSLSLSSSQQQLEAGKGDDVRMQAGNADMILFGHTGVSDPPHYQLKNPAACGGGDAFHLQSGVDQSLQMQAGLGSSFGAFHTLQNSSYTRSARELLEEFCSVGSIGHLKKNKRSKLNNNANQISSDQPAGATKGYGRGNISYMPKDLPPPSASDRVEHQRRKVKLLSMLDEVDRKYSRYCGQMQMVMNSLETVMGSGAASPYTWLAQRAMSKHFRSLKEAISGQLRLSCEVLGESDAAASGLTKGETPRLRILEQSLRQHRGIHQMEQQAWRPQRGLPDRSVNVLRAWLFEHFLNPYPSDADKHLLARQTGLSRNQVSNWFINARVRLWKPMVEQMYQKESKEESAEQEQDQSSNSPISDNDKTSTRIAADSSSASLPEISLPAANIPRTCHQAGVVSGADDYGISNHPLNGGLDSTLISLGTTASDVISLTLGLRHVGNLPEKSQFRLENLGDVN</sequence>
<keyword evidence="7 8" id="KW-0539">Nucleus</keyword>
<dbReference type="SUPFAM" id="SSF46689">
    <property type="entry name" value="Homeodomain-like"/>
    <property type="match status" value="1"/>
</dbReference>
<dbReference type="InterPro" id="IPR008422">
    <property type="entry name" value="KN_HD"/>
</dbReference>
<keyword evidence="5 8" id="KW-0371">Homeobox</keyword>
<protein>
    <recommendedName>
        <fullName evidence="10">Homeobox domain-containing protein</fullName>
    </recommendedName>
</protein>
<evidence type="ECO:0000256" key="2">
    <source>
        <dbReference type="ARBA" id="ARBA00006454"/>
    </source>
</evidence>
<dbReference type="EMBL" id="KQ992983">
    <property type="protein sequence ID" value="KZV49743.1"/>
    <property type="molecule type" value="Genomic_DNA"/>
</dbReference>
<evidence type="ECO:0000256" key="5">
    <source>
        <dbReference type="ARBA" id="ARBA00023155"/>
    </source>
</evidence>
<dbReference type="AlphaFoldDB" id="A0A2Z7CSH1"/>
<organism evidence="11 12">
    <name type="scientific">Dorcoceras hygrometricum</name>
    <dbReference type="NCBI Taxonomy" id="472368"/>
    <lineage>
        <taxon>Eukaryota</taxon>
        <taxon>Viridiplantae</taxon>
        <taxon>Streptophyta</taxon>
        <taxon>Embryophyta</taxon>
        <taxon>Tracheophyta</taxon>
        <taxon>Spermatophyta</taxon>
        <taxon>Magnoliopsida</taxon>
        <taxon>eudicotyledons</taxon>
        <taxon>Gunneridae</taxon>
        <taxon>Pentapetalae</taxon>
        <taxon>asterids</taxon>
        <taxon>lamiids</taxon>
        <taxon>Lamiales</taxon>
        <taxon>Gesneriaceae</taxon>
        <taxon>Didymocarpoideae</taxon>
        <taxon>Trichosporeae</taxon>
        <taxon>Loxocarpinae</taxon>
        <taxon>Dorcoceras</taxon>
    </lineage>
</organism>
<gene>
    <name evidence="11" type="ORF">F511_24204</name>
</gene>
<dbReference type="InterPro" id="IPR009057">
    <property type="entry name" value="Homeodomain-like_sf"/>
</dbReference>
<dbReference type="GO" id="GO:0005634">
    <property type="term" value="C:nucleus"/>
    <property type="evidence" value="ECO:0007669"/>
    <property type="project" value="UniProtKB-SubCell"/>
</dbReference>
<dbReference type="Pfam" id="PF05920">
    <property type="entry name" value="Homeobox_KN"/>
    <property type="match status" value="1"/>
</dbReference>